<feature type="region of interest" description="Disordered" evidence="1">
    <location>
        <begin position="1"/>
        <end position="33"/>
    </location>
</feature>
<reference evidence="2" key="1">
    <citation type="submission" date="2023-08" db="EMBL/GenBank/DDBJ databases">
        <title>Black Yeasts Isolated from many extreme environments.</title>
        <authorList>
            <person name="Coleine C."/>
            <person name="Stajich J.E."/>
            <person name="Selbmann L."/>
        </authorList>
    </citation>
    <scope>NUCLEOTIDE SEQUENCE</scope>
    <source>
        <strain evidence="2">CCFEE 5810</strain>
    </source>
</reference>
<evidence type="ECO:0000256" key="1">
    <source>
        <dbReference type="SAM" id="MobiDB-lite"/>
    </source>
</evidence>
<dbReference type="AlphaFoldDB" id="A0AAN7W4Y9"/>
<evidence type="ECO:0000313" key="3">
    <source>
        <dbReference type="Proteomes" id="UP001310594"/>
    </source>
</evidence>
<dbReference type="Proteomes" id="UP001310594">
    <property type="component" value="Unassembled WGS sequence"/>
</dbReference>
<proteinExistence type="predicted"/>
<sequence length="743" mass="80493">MHLPTILTSAFTKTPKQPPTQTPKPRPKRHMPFATTLAPSPLDGQHYSAACSASGYNNNKGISQATTPQALAAFARRREDLFSREKAALLSSFNSARTLKGRASLTYDEGLFEEVMLQFPLAHGSVVDENQAPEPTGQYTQHLNPTTIHAFEGGARVVGPPTLGALAFGERVAGGKYRAHQLPLRKPCGEWCPCHLRPVWECVVQDRWVKVGVGKSGDGKRWVIVLNDGIAQQRGQAVGAGATGSTARYPKDLPLPPPPPWMGGEIGIELKRVVDYGGSTASSAYKDDDPFVADTTRDSVDNAIAEGAAETAWKPNLARKALPTSALSPSMLQEEELESRMAIDYGTSYLPVSLRIRHRPVSPSIHEPGAKPSMASIGSKPMPNMVQGAKVLIDAQLRGTDCFVRRMGRDGAKLHVWITCEDDTLDVPTILAGLLPEVQGLECVYHDAAELDGVQEDINAYGHLQSDAMFAADHTTTSMPTSIVTLIALASISSPTAYHQAVYISAVTEHNSMVKSEEPTMPSSPGSPRDQSMAAPSSADTQDPPPASTSAPRRSERTRNLTPRAKELLGLSNPVKTTAAASSPGPRDSPQASDPVPPPSQSKTTITPLALHHLERAHSLLGRANEFSFAEQESPKARETLRKIWLLRDFKDKHHQDFSKAEQRTAGEISVTMDWIKTIIELENANAPANAATEVYFEETRQLAREVRQTLNPILAREEVKKAIAAMQGPVDCAEELEAAMDE</sequence>
<feature type="compositionally biased region" description="Polar residues" evidence="1">
    <location>
        <begin position="1"/>
        <end position="11"/>
    </location>
</feature>
<evidence type="ECO:0000313" key="2">
    <source>
        <dbReference type="EMBL" id="KAK5698925.1"/>
    </source>
</evidence>
<feature type="region of interest" description="Disordered" evidence="1">
    <location>
        <begin position="513"/>
        <end position="604"/>
    </location>
</feature>
<gene>
    <name evidence="2" type="ORF">LTR97_006574</name>
</gene>
<feature type="compositionally biased region" description="Basic and acidic residues" evidence="1">
    <location>
        <begin position="553"/>
        <end position="567"/>
    </location>
</feature>
<dbReference type="EMBL" id="JAVRQU010000009">
    <property type="protein sequence ID" value="KAK5698925.1"/>
    <property type="molecule type" value="Genomic_DNA"/>
</dbReference>
<name>A0AAN7W4Y9_9PEZI</name>
<feature type="compositionally biased region" description="Polar residues" evidence="1">
    <location>
        <begin position="521"/>
        <end position="541"/>
    </location>
</feature>
<comment type="caution">
    <text evidence="2">The sequence shown here is derived from an EMBL/GenBank/DDBJ whole genome shotgun (WGS) entry which is preliminary data.</text>
</comment>
<organism evidence="2 3">
    <name type="scientific">Elasticomyces elasticus</name>
    <dbReference type="NCBI Taxonomy" id="574655"/>
    <lineage>
        <taxon>Eukaryota</taxon>
        <taxon>Fungi</taxon>
        <taxon>Dikarya</taxon>
        <taxon>Ascomycota</taxon>
        <taxon>Pezizomycotina</taxon>
        <taxon>Dothideomycetes</taxon>
        <taxon>Dothideomycetidae</taxon>
        <taxon>Mycosphaerellales</taxon>
        <taxon>Teratosphaeriaceae</taxon>
        <taxon>Elasticomyces</taxon>
    </lineage>
</organism>
<protein>
    <submittedName>
        <fullName evidence="2">Uncharacterized protein</fullName>
    </submittedName>
</protein>
<accession>A0AAN7W4Y9</accession>